<dbReference type="RefSeq" id="WP_137629757.1">
    <property type="nucleotide sequence ID" value="NZ_BJDO01000001.1"/>
</dbReference>
<dbReference type="PANTHER" id="PTHR40039">
    <property type="entry name" value="PROTEIN DLTD"/>
    <property type="match status" value="1"/>
</dbReference>
<dbReference type="Proteomes" id="UP001596190">
    <property type="component" value="Unassembled WGS sequence"/>
</dbReference>
<evidence type="ECO:0000313" key="4">
    <source>
        <dbReference type="Proteomes" id="UP001596190"/>
    </source>
</evidence>
<dbReference type="PANTHER" id="PTHR40039:SF1">
    <property type="entry name" value="PROTEIN DLTD"/>
    <property type="match status" value="1"/>
</dbReference>
<dbReference type="NCBIfam" id="TIGR04092">
    <property type="entry name" value="LTA_DltD"/>
    <property type="match status" value="1"/>
</dbReference>
<proteinExistence type="inferred from homology"/>
<dbReference type="Pfam" id="PF04914">
    <property type="entry name" value="DltD"/>
    <property type="match status" value="1"/>
</dbReference>
<evidence type="ECO:0000256" key="1">
    <source>
        <dbReference type="PIRNR" id="PIRNR021438"/>
    </source>
</evidence>
<comment type="caution">
    <text evidence="3">The sequence shown here is derived from an EMBL/GenBank/DDBJ whole genome shotgun (WGS) entry which is preliminary data.</text>
</comment>
<dbReference type="PROSITE" id="PS51257">
    <property type="entry name" value="PROKAR_LIPOPROTEIN"/>
    <property type="match status" value="1"/>
</dbReference>
<gene>
    <name evidence="3" type="primary">dltD</name>
    <name evidence="3" type="ORF">ACFP1H_07945</name>
</gene>
<evidence type="ECO:0000256" key="2">
    <source>
        <dbReference type="SAM" id="Phobius"/>
    </source>
</evidence>
<keyword evidence="4" id="KW-1185">Reference proteome</keyword>
<comment type="similarity">
    <text evidence="1">Belongs to the DltD family.</text>
</comment>
<reference evidence="4" key="1">
    <citation type="journal article" date="2019" name="Int. J. Syst. Evol. Microbiol.">
        <title>The Global Catalogue of Microorganisms (GCM) 10K type strain sequencing project: providing services to taxonomists for standard genome sequencing and annotation.</title>
        <authorList>
            <consortium name="The Broad Institute Genomics Platform"/>
            <consortium name="The Broad Institute Genome Sequencing Center for Infectious Disease"/>
            <person name="Wu L."/>
            <person name="Ma J."/>
        </authorList>
    </citation>
    <scope>NUCLEOTIDE SEQUENCE [LARGE SCALE GENOMIC DNA]</scope>
    <source>
        <strain evidence="4">CCM 8950</strain>
    </source>
</reference>
<accession>A0ABW1T9H1</accession>
<protein>
    <recommendedName>
        <fullName evidence="1">Protein DltD</fullName>
    </recommendedName>
</protein>
<dbReference type="EMBL" id="JBHSSA010000054">
    <property type="protein sequence ID" value="MFC6254516.1"/>
    <property type="molecule type" value="Genomic_DNA"/>
</dbReference>
<feature type="transmembrane region" description="Helical" evidence="2">
    <location>
        <begin position="7"/>
        <end position="29"/>
    </location>
</feature>
<keyword evidence="2" id="KW-0812">Transmembrane</keyword>
<evidence type="ECO:0000313" key="3">
    <source>
        <dbReference type="EMBL" id="MFC6254516.1"/>
    </source>
</evidence>
<keyword evidence="2" id="KW-1133">Transmembrane helix</keyword>
<organism evidence="3 4">
    <name type="scientific">Secundilactobacillus hailunensis</name>
    <dbReference type="NCBI Taxonomy" id="2559923"/>
    <lineage>
        <taxon>Bacteria</taxon>
        <taxon>Bacillati</taxon>
        <taxon>Bacillota</taxon>
        <taxon>Bacilli</taxon>
        <taxon>Lactobacillales</taxon>
        <taxon>Lactobacillaceae</taxon>
        <taxon>Secundilactobacillus</taxon>
    </lineage>
</organism>
<dbReference type="InterPro" id="IPR023896">
    <property type="entry name" value="LTA_DltD"/>
</dbReference>
<name>A0ABW1T9H1_9LACO</name>
<keyword evidence="1" id="KW-1003">Cell membrane</keyword>
<dbReference type="InterPro" id="IPR006998">
    <property type="entry name" value="DltD"/>
</dbReference>
<comment type="pathway">
    <text evidence="1">Cell wall biogenesis; lipoteichoic acid biosynthesis.</text>
</comment>
<sequence length="416" mass="47647">MKHRHQLGLTIGPVLVAIIMSCLLLIYPYKAGSYSASGLEKASLSQSNNVLKGQAIKTAALKNGYVPFFGSSELSRLDMTHPSVVAKKYHWSKRPFLLGKAGTQSLTHYFAMQDMTSQLKNKKAVVVVSPQWFTKKGQIPAAFSAYYSPLATAQWLLKAKNTQADQYAAKRLLKMNAFHRTSMMGKATLRIANGEQLSANQRRYLQLRLKVLHGEDHFFSAFIVKNKMRRLNNGTKKLPQSYSFTKINRLAGAMGKRNTNSNQLQIENNLYRKKLRGKIKTLKNCQVNLDYRQSPEYSDFELMLNQFKQTNTDVLFIIPPVNAKWAKYTGLSQQMLMSTSHKIKQQLNSQGFNNVLDLTQDGNINYFMQDSIHLGWRGWLAVDQAAQPFIAKRQRTPHYQINRYYFSKNWQEKIVK</sequence>
<dbReference type="PIRSF" id="PIRSF021438">
    <property type="entry name" value="DltD"/>
    <property type="match status" value="1"/>
</dbReference>
<keyword evidence="1 2" id="KW-0472">Membrane</keyword>